<keyword evidence="3" id="KW-0689">Ribosomal protein</keyword>
<name>A0A140F2N8_9STRA</name>
<dbReference type="SUPFAM" id="SSF52313">
    <property type="entry name" value="Ribosomal protein S2"/>
    <property type="match status" value="1"/>
</dbReference>
<sequence length="196" mass="22666">MKEKKKVNKFLLNKLMYYGLHIGGLKRFFNPKAKVYLIGVRNDFGILDLSLTHYNIRRIMKLLYKVVISNKKILFIGTPVGLENSFALLCKKCGHYYLDSFTDGFFTNFGNSDVSVFGRERPALVFFFDTLKYQKVKKEVLRLNIPVVSFINTNDTLSGIDYPIPANIRSWKGGVFVYNVLSYVLLFTSRVTFIKK</sequence>
<evidence type="ECO:0000313" key="3">
    <source>
        <dbReference type="EMBL" id="AML60672.1"/>
    </source>
</evidence>
<organism evidence="3">
    <name type="scientific">Trachydiscus minutus</name>
    <dbReference type="NCBI Taxonomy" id="1032745"/>
    <lineage>
        <taxon>Eukaryota</taxon>
        <taxon>Sar</taxon>
        <taxon>Stramenopiles</taxon>
        <taxon>Ochrophyta</taxon>
        <taxon>Eustigmatophyceae</taxon>
        <taxon>Goniochloridales</taxon>
        <taxon>Goniochloridaceae</taxon>
        <taxon>Trachydiscus</taxon>
    </lineage>
</organism>
<dbReference type="InterPro" id="IPR023591">
    <property type="entry name" value="Ribosomal_uS2_flav_dom_sf"/>
</dbReference>
<dbReference type="Gene3D" id="3.40.50.10490">
    <property type="entry name" value="Glucose-6-phosphate isomerase like protein, domain 1"/>
    <property type="match status" value="1"/>
</dbReference>
<proteinExistence type="inferred from homology"/>
<gene>
    <name evidence="3" type="primary">rps2</name>
</gene>
<comment type="similarity">
    <text evidence="1">Belongs to the universal ribosomal protein uS2 family.</text>
</comment>
<accession>A0A140F2N8</accession>
<evidence type="ECO:0000256" key="1">
    <source>
        <dbReference type="ARBA" id="ARBA00006242"/>
    </source>
</evidence>
<dbReference type="CDD" id="cd01425">
    <property type="entry name" value="RPS2"/>
    <property type="match status" value="1"/>
</dbReference>
<dbReference type="EMBL" id="KU501220">
    <property type="protein sequence ID" value="AML60672.1"/>
    <property type="molecule type" value="Genomic_DNA"/>
</dbReference>
<dbReference type="GeneID" id="26994729"/>
<dbReference type="GO" id="GO:0005763">
    <property type="term" value="C:mitochondrial small ribosomal subunit"/>
    <property type="evidence" value="ECO:0007669"/>
    <property type="project" value="TreeGrafter"/>
</dbReference>
<dbReference type="RefSeq" id="YP_009237661.1">
    <property type="nucleotide sequence ID" value="NC_029643.1"/>
</dbReference>
<dbReference type="AlphaFoldDB" id="A0A140F2N8"/>
<keyword evidence="2" id="KW-0472">Membrane</keyword>
<dbReference type="PANTHER" id="PTHR12534">
    <property type="entry name" value="30S RIBOSOMAL PROTEIN S2 PROKARYOTIC AND ORGANELLAR"/>
    <property type="match status" value="1"/>
</dbReference>
<dbReference type="PANTHER" id="PTHR12534:SF0">
    <property type="entry name" value="SMALL RIBOSOMAL SUBUNIT PROTEIN US2M"/>
    <property type="match status" value="1"/>
</dbReference>
<reference evidence="3" key="1">
    <citation type="journal article" date="2016" name="Genome Biol. Evol.">
        <title>A Comparative Analysis of Mitochondrial Genomes in Eustigmatophyte Algae.</title>
        <authorList>
            <person name="Sevcikova T."/>
            <person name="Klimes V."/>
            <person name="Zbrankova V."/>
            <person name="Strnad H."/>
            <person name="Hroudova M."/>
            <person name="Vlcek C."/>
            <person name="Elias M."/>
        </authorList>
    </citation>
    <scope>NUCLEOTIDE SEQUENCE</scope>
    <source>
        <strain evidence="3">CCALA 838</strain>
    </source>
</reference>
<protein>
    <submittedName>
        <fullName evidence="3">Ribosomal protein S2</fullName>
    </submittedName>
</protein>
<geneLocation type="mitochondrion" evidence="3"/>
<feature type="transmembrane region" description="Helical" evidence="2">
    <location>
        <begin position="175"/>
        <end position="194"/>
    </location>
</feature>
<keyword evidence="3" id="KW-0496">Mitochondrion</keyword>
<keyword evidence="2" id="KW-0812">Transmembrane</keyword>
<keyword evidence="3" id="KW-0687">Ribonucleoprotein</keyword>
<dbReference type="GO" id="GO:0003735">
    <property type="term" value="F:structural constituent of ribosome"/>
    <property type="evidence" value="ECO:0007669"/>
    <property type="project" value="InterPro"/>
</dbReference>
<keyword evidence="2" id="KW-1133">Transmembrane helix</keyword>
<dbReference type="InterPro" id="IPR001865">
    <property type="entry name" value="Ribosomal_uS2"/>
</dbReference>
<dbReference type="InterPro" id="IPR005706">
    <property type="entry name" value="Ribosomal_uS2_bac/mit/plastid"/>
</dbReference>
<evidence type="ECO:0000256" key="2">
    <source>
        <dbReference type="SAM" id="Phobius"/>
    </source>
</evidence>
<dbReference type="PRINTS" id="PR00395">
    <property type="entry name" value="RIBOSOMALS2"/>
</dbReference>
<dbReference type="Pfam" id="PF00318">
    <property type="entry name" value="Ribosomal_S2"/>
    <property type="match status" value="2"/>
</dbReference>
<dbReference type="GO" id="GO:0006412">
    <property type="term" value="P:translation"/>
    <property type="evidence" value="ECO:0007669"/>
    <property type="project" value="InterPro"/>
</dbReference>